<evidence type="ECO:0000256" key="1">
    <source>
        <dbReference type="SAM" id="MobiDB-lite"/>
    </source>
</evidence>
<proteinExistence type="predicted"/>
<evidence type="ECO:0000313" key="3">
    <source>
        <dbReference type="Proteomes" id="UP001215151"/>
    </source>
</evidence>
<name>A0AAD7X667_9APHY</name>
<organism evidence="2 3">
    <name type="scientific">Trametes cubensis</name>
    <dbReference type="NCBI Taxonomy" id="1111947"/>
    <lineage>
        <taxon>Eukaryota</taxon>
        <taxon>Fungi</taxon>
        <taxon>Dikarya</taxon>
        <taxon>Basidiomycota</taxon>
        <taxon>Agaricomycotina</taxon>
        <taxon>Agaricomycetes</taxon>
        <taxon>Polyporales</taxon>
        <taxon>Polyporaceae</taxon>
        <taxon>Trametes</taxon>
    </lineage>
</organism>
<dbReference type="Proteomes" id="UP001215151">
    <property type="component" value="Unassembled WGS sequence"/>
</dbReference>
<accession>A0AAD7X667</accession>
<reference evidence="2" key="1">
    <citation type="submission" date="2022-11" db="EMBL/GenBank/DDBJ databases">
        <title>Genome Sequence of Cubamyces cubensis.</title>
        <authorList>
            <person name="Buettner E."/>
        </authorList>
    </citation>
    <scope>NUCLEOTIDE SEQUENCE</scope>
    <source>
        <strain evidence="2">MPL-01</strain>
    </source>
</reference>
<protein>
    <submittedName>
        <fullName evidence="2">Uncharacterized protein</fullName>
    </submittedName>
</protein>
<dbReference type="EMBL" id="JAPEVG010000433">
    <property type="protein sequence ID" value="KAJ8462872.1"/>
    <property type="molecule type" value="Genomic_DNA"/>
</dbReference>
<dbReference type="AlphaFoldDB" id="A0AAD7X667"/>
<feature type="compositionally biased region" description="Low complexity" evidence="1">
    <location>
        <begin position="165"/>
        <end position="175"/>
    </location>
</feature>
<evidence type="ECO:0000313" key="2">
    <source>
        <dbReference type="EMBL" id="KAJ8462872.1"/>
    </source>
</evidence>
<feature type="region of interest" description="Disordered" evidence="1">
    <location>
        <begin position="229"/>
        <end position="266"/>
    </location>
</feature>
<keyword evidence="3" id="KW-1185">Reference proteome</keyword>
<feature type="region of interest" description="Disordered" evidence="1">
    <location>
        <begin position="165"/>
        <end position="213"/>
    </location>
</feature>
<comment type="caution">
    <text evidence="2">The sequence shown here is derived from an EMBL/GenBank/DDBJ whole genome shotgun (WGS) entry which is preliminary data.</text>
</comment>
<sequence>MSSDSDALSHFTPLDELIQVIYQGSGRFVIISSVDESSWTTHVGLTGEEGRWWQGRWTEKDVREVIGSKVSGFLLDSFVEKLSDTFVKGEISIGNWASEKGAPIQLMFGTNAKTPIQMQLVELSPQDAAAFATKVFIALQAQSRKCRLHASSYDTAAIPAFAASSSANFPSRRSPGSSYARPHSPGQAKGKGKTSDANSVSESRSKRKAEEANDEIQALKAELEKVKRQQNAIMTDPSKLLPVAKTKPSQAAATKTRGVSLANPTKKARKYKPIEFASDDDE</sequence>
<gene>
    <name evidence="2" type="ORF">ONZ51_g10625</name>
</gene>